<protein>
    <submittedName>
        <fullName evidence="1">Uncharacterized protein</fullName>
    </submittedName>
</protein>
<dbReference type="OrthoDB" id="2322999at2759"/>
<organism evidence="1 2">
    <name type="scientific">Hyaloscypha hepaticicola</name>
    <dbReference type="NCBI Taxonomy" id="2082293"/>
    <lineage>
        <taxon>Eukaryota</taxon>
        <taxon>Fungi</taxon>
        <taxon>Dikarya</taxon>
        <taxon>Ascomycota</taxon>
        <taxon>Pezizomycotina</taxon>
        <taxon>Leotiomycetes</taxon>
        <taxon>Helotiales</taxon>
        <taxon>Hyaloscyphaceae</taxon>
        <taxon>Hyaloscypha</taxon>
    </lineage>
</organism>
<accession>A0A2J6PXB6</accession>
<evidence type="ECO:0000313" key="1">
    <source>
        <dbReference type="EMBL" id="PMD18682.1"/>
    </source>
</evidence>
<dbReference type="AlphaFoldDB" id="A0A2J6PXB6"/>
<dbReference type="EMBL" id="KZ613493">
    <property type="protein sequence ID" value="PMD18682.1"/>
    <property type="molecule type" value="Genomic_DNA"/>
</dbReference>
<proteinExistence type="predicted"/>
<keyword evidence="2" id="KW-1185">Reference proteome</keyword>
<gene>
    <name evidence="1" type="ORF">NA56DRAFT_661318</name>
</gene>
<name>A0A2J6PXB6_9HELO</name>
<sequence length="122" mass="13428">MSSLPDISGFQPSISELRALLDRLSLPEKLGICVFTGEDLDSTTRVEFTQGRANITLPFDIAPEDGPNRSIEAVWQFDLSPQLGTETPTETTPSPLVLKKCKVACKYRPNTGHQADHKTTNQ</sequence>
<evidence type="ECO:0000313" key="2">
    <source>
        <dbReference type="Proteomes" id="UP000235672"/>
    </source>
</evidence>
<dbReference type="Proteomes" id="UP000235672">
    <property type="component" value="Unassembled WGS sequence"/>
</dbReference>
<reference evidence="1 2" key="1">
    <citation type="submission" date="2016-05" db="EMBL/GenBank/DDBJ databases">
        <title>A degradative enzymes factory behind the ericoid mycorrhizal symbiosis.</title>
        <authorList>
            <consortium name="DOE Joint Genome Institute"/>
            <person name="Martino E."/>
            <person name="Morin E."/>
            <person name="Grelet G."/>
            <person name="Kuo A."/>
            <person name="Kohler A."/>
            <person name="Daghino S."/>
            <person name="Barry K."/>
            <person name="Choi C."/>
            <person name="Cichocki N."/>
            <person name="Clum A."/>
            <person name="Copeland A."/>
            <person name="Hainaut M."/>
            <person name="Haridas S."/>
            <person name="Labutti K."/>
            <person name="Lindquist E."/>
            <person name="Lipzen A."/>
            <person name="Khouja H.-R."/>
            <person name="Murat C."/>
            <person name="Ohm R."/>
            <person name="Olson A."/>
            <person name="Spatafora J."/>
            <person name="Veneault-Fourrey C."/>
            <person name="Henrissat B."/>
            <person name="Grigoriev I."/>
            <person name="Martin F."/>
            <person name="Perotto S."/>
        </authorList>
    </citation>
    <scope>NUCLEOTIDE SEQUENCE [LARGE SCALE GENOMIC DNA]</scope>
    <source>
        <strain evidence="1 2">UAMH 7357</strain>
    </source>
</reference>